<evidence type="ECO:0000259" key="5">
    <source>
        <dbReference type="Pfam" id="PF13490"/>
    </source>
</evidence>
<protein>
    <submittedName>
        <fullName evidence="6">Zf-HC2 domain-containing protein</fullName>
    </submittedName>
</protein>
<name>A0ABU2NX92_9ACTN</name>
<dbReference type="EMBL" id="JAVREQ010000024">
    <property type="protein sequence ID" value="MDT0381612.1"/>
    <property type="molecule type" value="Genomic_DNA"/>
</dbReference>
<dbReference type="Pfam" id="PF13490">
    <property type="entry name" value="zf-HC2"/>
    <property type="match status" value="1"/>
</dbReference>
<evidence type="ECO:0000256" key="2">
    <source>
        <dbReference type="ARBA" id="ARBA00023163"/>
    </source>
</evidence>
<evidence type="ECO:0000313" key="7">
    <source>
        <dbReference type="Proteomes" id="UP001183414"/>
    </source>
</evidence>
<gene>
    <name evidence="6" type="ORF">RM572_22895</name>
</gene>
<dbReference type="RefSeq" id="WP_311675303.1">
    <property type="nucleotide sequence ID" value="NZ_JAVREQ010000024.1"/>
</dbReference>
<dbReference type="Proteomes" id="UP001183414">
    <property type="component" value="Unassembled WGS sequence"/>
</dbReference>
<feature type="compositionally biased region" description="Low complexity" evidence="3">
    <location>
        <begin position="71"/>
        <end position="85"/>
    </location>
</feature>
<feature type="region of interest" description="Disordered" evidence="3">
    <location>
        <begin position="71"/>
        <end position="92"/>
    </location>
</feature>
<evidence type="ECO:0000256" key="1">
    <source>
        <dbReference type="ARBA" id="ARBA00023015"/>
    </source>
</evidence>
<keyword evidence="7" id="KW-1185">Reference proteome</keyword>
<keyword evidence="4" id="KW-0812">Transmembrane</keyword>
<accession>A0ABU2NX92</accession>
<evidence type="ECO:0000256" key="3">
    <source>
        <dbReference type="SAM" id="MobiDB-lite"/>
    </source>
</evidence>
<proteinExistence type="predicted"/>
<keyword evidence="2" id="KW-0804">Transcription</keyword>
<feature type="region of interest" description="Disordered" evidence="3">
    <location>
        <begin position="1"/>
        <end position="23"/>
    </location>
</feature>
<evidence type="ECO:0000313" key="6">
    <source>
        <dbReference type="EMBL" id="MDT0381612.1"/>
    </source>
</evidence>
<keyword evidence="4" id="KW-0472">Membrane</keyword>
<evidence type="ECO:0000256" key="4">
    <source>
        <dbReference type="SAM" id="Phobius"/>
    </source>
</evidence>
<feature type="transmembrane region" description="Helical" evidence="4">
    <location>
        <begin position="112"/>
        <end position="136"/>
    </location>
</feature>
<keyword evidence="1" id="KW-0805">Transcription regulation</keyword>
<dbReference type="Gene3D" id="1.10.10.1320">
    <property type="entry name" value="Anti-sigma factor, zinc-finger domain"/>
    <property type="match status" value="1"/>
</dbReference>
<dbReference type="InterPro" id="IPR041916">
    <property type="entry name" value="Anti_sigma_zinc_sf"/>
</dbReference>
<keyword evidence="4" id="KW-1133">Transmembrane helix</keyword>
<organism evidence="6 7">
    <name type="scientific">Streptomyces hazeniae</name>
    <dbReference type="NCBI Taxonomy" id="3075538"/>
    <lineage>
        <taxon>Bacteria</taxon>
        <taxon>Bacillati</taxon>
        <taxon>Actinomycetota</taxon>
        <taxon>Actinomycetes</taxon>
        <taxon>Kitasatosporales</taxon>
        <taxon>Streptomycetaceae</taxon>
        <taxon>Streptomyces</taxon>
    </lineage>
</organism>
<reference evidence="7" key="1">
    <citation type="submission" date="2023-07" db="EMBL/GenBank/DDBJ databases">
        <title>30 novel species of actinomycetes from the DSMZ collection.</title>
        <authorList>
            <person name="Nouioui I."/>
        </authorList>
    </citation>
    <scope>NUCLEOTIDE SEQUENCE [LARGE SCALE GENOMIC DNA]</scope>
    <source>
        <strain evidence="7">DSM 42041</strain>
    </source>
</reference>
<comment type="caution">
    <text evidence="6">The sequence shown here is derived from an EMBL/GenBank/DDBJ whole genome shotgun (WGS) entry which is preliminary data.</text>
</comment>
<feature type="compositionally biased region" description="Low complexity" evidence="3">
    <location>
        <begin position="1"/>
        <end position="10"/>
    </location>
</feature>
<feature type="domain" description="Putative zinc-finger" evidence="5">
    <location>
        <begin position="22"/>
        <end position="49"/>
    </location>
</feature>
<sequence>MTGDPLGTPDTPGPPPSPHTDVGAYALGLLTDAEASRFEDHLAGCTRCAEELEANLGLRPLLQEVASEASFGSVPSSGSGPASGAHEGGGPLDRALAAAASERRRARRRRHALAGAVAAVLLAAGALGGVAVGPLAGDDDADRPPPTTAEAARAAFAQGEKFSDHDPSTSVEATVSLQERPWGTHVTLRIGNLTGPRACDLVAVGGDGGRQTVATWSVPGYGYGIEGTAYEEPLYVAGGAGLTPDRIDHFEVRTLEGEKLAAIRMETPADGL</sequence>
<dbReference type="InterPro" id="IPR027383">
    <property type="entry name" value="Znf_put"/>
</dbReference>